<keyword evidence="1" id="KW-0812">Transmembrane</keyword>
<dbReference type="InterPro" id="IPR025448">
    <property type="entry name" value="YmzC-like"/>
</dbReference>
<dbReference type="GeneID" id="87594561"/>
<dbReference type="AlphaFoldDB" id="A0A1J9UB52"/>
<dbReference type="Proteomes" id="UP000182788">
    <property type="component" value="Unassembled WGS sequence"/>
</dbReference>
<name>A0A1J9UB52_9BACI</name>
<dbReference type="EMBL" id="MAOI01000121">
    <property type="protein sequence ID" value="OJD74002.1"/>
    <property type="molecule type" value="Genomic_DNA"/>
</dbReference>
<evidence type="ECO:0000256" key="1">
    <source>
        <dbReference type="SAM" id="Phobius"/>
    </source>
</evidence>
<evidence type="ECO:0008006" key="4">
    <source>
        <dbReference type="Google" id="ProtNLM"/>
    </source>
</evidence>
<evidence type="ECO:0000313" key="3">
    <source>
        <dbReference type="Proteomes" id="UP000182788"/>
    </source>
</evidence>
<organism evidence="2 3">
    <name type="scientific">Bacillus paramycoides</name>
    <dbReference type="NCBI Taxonomy" id="2026194"/>
    <lineage>
        <taxon>Bacteria</taxon>
        <taxon>Bacillati</taxon>
        <taxon>Bacillota</taxon>
        <taxon>Bacilli</taxon>
        <taxon>Bacillales</taxon>
        <taxon>Bacillaceae</taxon>
        <taxon>Bacillus</taxon>
        <taxon>Bacillus cereus group</taxon>
    </lineage>
</organism>
<reference evidence="2 3" key="1">
    <citation type="submission" date="2016-06" db="EMBL/GenBank/DDBJ databases">
        <title>First insights into the genetic diversity and population structure of in the Bacillus cereus group bacteria from diverse marine environments.</title>
        <authorList>
            <person name="Liu Y."/>
            <person name="Lai Q."/>
            <person name="Shao Z."/>
        </authorList>
    </citation>
    <scope>NUCLEOTIDE SEQUENCE [LARGE SCALE GENOMIC DNA]</scope>
    <source>
        <strain evidence="2 3">NH24A2</strain>
    </source>
</reference>
<protein>
    <recommendedName>
        <fullName evidence="4">YmzC-like protein</fullName>
    </recommendedName>
</protein>
<dbReference type="Pfam" id="PF14157">
    <property type="entry name" value="YmzC"/>
    <property type="match status" value="1"/>
</dbReference>
<evidence type="ECO:0000313" key="2">
    <source>
        <dbReference type="EMBL" id="OJD74002.1"/>
    </source>
</evidence>
<feature type="transmembrane region" description="Helical" evidence="1">
    <location>
        <begin position="9"/>
        <end position="26"/>
    </location>
</feature>
<proteinExistence type="predicted"/>
<comment type="caution">
    <text evidence="2">The sequence shown here is derived from an EMBL/GenBank/DDBJ whole genome shotgun (WGS) entry which is preliminary data.</text>
</comment>
<dbReference type="RefSeq" id="WP_071720522.1">
    <property type="nucleotide sequence ID" value="NZ_CBCSHB010000009.1"/>
</dbReference>
<accession>A0A1J9UB52</accession>
<keyword evidence="1" id="KW-1133">Transmembrane helix</keyword>
<keyword evidence="1" id="KW-0472">Membrane</keyword>
<gene>
    <name evidence="2" type="ORF">BAU28_18495</name>
</gene>
<sequence>MENFIARELRYIRVCLIILIIAVAFWDREKVVEITDHGSDPTSNISNMTQIGENTFAYKDEYNKIKIFKFNPDTNNISLIKEFSAEEYYSDTAK</sequence>